<comment type="caution">
    <text evidence="11">The sequence shown here is derived from an EMBL/GenBank/DDBJ whole genome shotgun (WGS) entry which is preliminary data.</text>
</comment>
<evidence type="ECO:0000256" key="1">
    <source>
        <dbReference type="ARBA" id="ARBA00000085"/>
    </source>
</evidence>
<dbReference type="SMART" id="SM00387">
    <property type="entry name" value="HATPase_c"/>
    <property type="match status" value="1"/>
</dbReference>
<dbReference type="SUPFAM" id="SSF55874">
    <property type="entry name" value="ATPase domain of HSP90 chaperone/DNA topoisomerase II/histidine kinase"/>
    <property type="match status" value="1"/>
</dbReference>
<dbReference type="Pfam" id="PF00072">
    <property type="entry name" value="Response_reg"/>
    <property type="match status" value="1"/>
</dbReference>
<accession>A0ABU1K966</accession>
<feature type="modified residue" description="4-aspartylphosphate" evidence="5">
    <location>
        <position position="661"/>
    </location>
</feature>
<organism evidence="11 12">
    <name type="scientific">Mesonia maritima</name>
    <dbReference type="NCBI Taxonomy" id="1793873"/>
    <lineage>
        <taxon>Bacteria</taxon>
        <taxon>Pseudomonadati</taxon>
        <taxon>Bacteroidota</taxon>
        <taxon>Flavobacteriia</taxon>
        <taxon>Flavobacteriales</taxon>
        <taxon>Flavobacteriaceae</taxon>
        <taxon>Mesonia</taxon>
    </lineage>
</organism>
<sequence length="727" mass="84151">MKGLTHFILILLLTNSLFAQQEVSRDTLHKYLDEAYTYFDETNIKESVKIGRKLLKLAHQANDDLFIAEAYYLLALNDETARNYTQAEEKYIKALEKVKKVKDSSFLVLLYNGLGNVAAINKHKYKESEIYYQKGLRISKKINDPYRIAIIANLCWNYLDNDKPKKVTPYIEELKDYLAHPKDDFNRNHFIANINQVLGRYYSQLKQYDLSKVYFDNSIKVSEEHKMWTELKNVYEYRSVSNEQQGRYKEAINDLRKYIEYKDVYLNEHNLEQLKKEEARLDLQEYQRELKTVERERKLLTSVAETKNKLLWVYGIIFLILLTFFVLFFRQYQAKKRFINKLNIKNEELQEAKKEAEIAAEIKKQFISNISHEIRTPLHGVVGITSLLLAQPEISEDNKQLLTSLKFSGDYLLSLINNVLLMSKIDNDKIKVQPKLINIETLTTNILYSVQFQAEKNHSNVIIDVAEDVPPQIIADDSILFEILINLIENGIKFCKNGKVTLKIEKLQQESEAISLRFSVIDNGMGIPEDKKEMVFEKFSQVSLDKSIMEGTGIGLSIVRSLLLLLDSDIHLESEEGIGSTFYFDLKCKLAEDSTHVLNGSELAQDVYKDKKILLVEDNEINKMVIRKYLGSYEFDLEIVSDGVEGFSAIEKNNYDLILLDINIPSMNGFDIAKKTRERGIKTPIIAVTASELTEVENNVKKNGMNDVLIKPFSKEKLLQIIQTYLS</sequence>
<keyword evidence="7" id="KW-1133">Transmembrane helix</keyword>
<evidence type="ECO:0000313" key="12">
    <source>
        <dbReference type="Proteomes" id="UP001257659"/>
    </source>
</evidence>
<dbReference type="InterPro" id="IPR004358">
    <property type="entry name" value="Sig_transdc_His_kin-like_C"/>
</dbReference>
<dbReference type="InterPro" id="IPR011990">
    <property type="entry name" value="TPR-like_helical_dom_sf"/>
</dbReference>
<evidence type="ECO:0000259" key="10">
    <source>
        <dbReference type="PROSITE" id="PS50110"/>
    </source>
</evidence>
<dbReference type="Gene3D" id="1.10.287.130">
    <property type="match status" value="1"/>
</dbReference>
<evidence type="ECO:0000256" key="7">
    <source>
        <dbReference type="SAM" id="Phobius"/>
    </source>
</evidence>
<evidence type="ECO:0000256" key="4">
    <source>
        <dbReference type="ARBA" id="ARBA00023012"/>
    </source>
</evidence>
<proteinExistence type="predicted"/>
<dbReference type="PANTHER" id="PTHR45339">
    <property type="entry name" value="HYBRID SIGNAL TRANSDUCTION HISTIDINE KINASE J"/>
    <property type="match status" value="1"/>
</dbReference>
<dbReference type="InterPro" id="IPR036097">
    <property type="entry name" value="HisK_dim/P_sf"/>
</dbReference>
<evidence type="ECO:0000256" key="3">
    <source>
        <dbReference type="ARBA" id="ARBA00022553"/>
    </source>
</evidence>
<feature type="domain" description="Histidine kinase" evidence="9">
    <location>
        <begin position="369"/>
        <end position="590"/>
    </location>
</feature>
<dbReference type="SMART" id="SM00028">
    <property type="entry name" value="TPR"/>
    <property type="match status" value="3"/>
</dbReference>
<dbReference type="InterPro" id="IPR019734">
    <property type="entry name" value="TPR_rpt"/>
</dbReference>
<keyword evidence="6" id="KW-0175">Coiled coil</keyword>
<feature type="transmembrane region" description="Helical" evidence="7">
    <location>
        <begin position="311"/>
        <end position="329"/>
    </location>
</feature>
<keyword evidence="8" id="KW-0732">Signal</keyword>
<dbReference type="PRINTS" id="PR00344">
    <property type="entry name" value="BCTRLSENSOR"/>
</dbReference>
<reference evidence="11 12" key="1">
    <citation type="submission" date="2023-07" db="EMBL/GenBank/DDBJ databases">
        <title>Genomic Encyclopedia of Type Strains, Phase IV (KMG-IV): sequencing the most valuable type-strain genomes for metagenomic binning, comparative biology and taxonomic classification.</title>
        <authorList>
            <person name="Goeker M."/>
        </authorList>
    </citation>
    <scope>NUCLEOTIDE SEQUENCE [LARGE SCALE GENOMIC DNA]</scope>
    <source>
        <strain evidence="11 12">DSM 102814</strain>
    </source>
</reference>
<dbReference type="EMBL" id="JAVDQA010000011">
    <property type="protein sequence ID" value="MDR6302153.1"/>
    <property type="molecule type" value="Genomic_DNA"/>
</dbReference>
<keyword evidence="7" id="KW-0472">Membrane</keyword>
<dbReference type="Gene3D" id="3.30.565.10">
    <property type="entry name" value="Histidine kinase-like ATPase, C-terminal domain"/>
    <property type="match status" value="1"/>
</dbReference>
<dbReference type="PROSITE" id="PS50110">
    <property type="entry name" value="RESPONSE_REGULATORY"/>
    <property type="match status" value="1"/>
</dbReference>
<protein>
    <recommendedName>
        <fullName evidence="2">histidine kinase</fullName>
        <ecNumber evidence="2">2.7.13.3</ecNumber>
    </recommendedName>
</protein>
<evidence type="ECO:0000256" key="6">
    <source>
        <dbReference type="SAM" id="Coils"/>
    </source>
</evidence>
<keyword evidence="12" id="KW-1185">Reference proteome</keyword>
<evidence type="ECO:0000256" key="2">
    <source>
        <dbReference type="ARBA" id="ARBA00012438"/>
    </source>
</evidence>
<feature type="chain" id="PRO_5045528247" description="histidine kinase" evidence="8">
    <location>
        <begin position="20"/>
        <end position="727"/>
    </location>
</feature>
<feature type="signal peptide" evidence="8">
    <location>
        <begin position="1"/>
        <end position="19"/>
    </location>
</feature>
<keyword evidence="7" id="KW-0812">Transmembrane</keyword>
<evidence type="ECO:0000256" key="5">
    <source>
        <dbReference type="PROSITE-ProRule" id="PRU00169"/>
    </source>
</evidence>
<dbReference type="Pfam" id="PF00512">
    <property type="entry name" value="HisKA"/>
    <property type="match status" value="1"/>
</dbReference>
<gene>
    <name evidence="11" type="ORF">GGR31_002832</name>
</gene>
<dbReference type="CDD" id="cd17546">
    <property type="entry name" value="REC_hyHK_CKI1_RcsC-like"/>
    <property type="match status" value="1"/>
</dbReference>
<dbReference type="Gene3D" id="3.40.50.2300">
    <property type="match status" value="1"/>
</dbReference>
<dbReference type="InterPro" id="IPR003661">
    <property type="entry name" value="HisK_dim/P_dom"/>
</dbReference>
<dbReference type="SMART" id="SM00448">
    <property type="entry name" value="REC"/>
    <property type="match status" value="1"/>
</dbReference>
<keyword evidence="4" id="KW-0902">Two-component regulatory system</keyword>
<feature type="coiled-coil region" evidence="6">
    <location>
        <begin position="269"/>
        <end position="303"/>
    </location>
</feature>
<evidence type="ECO:0000256" key="8">
    <source>
        <dbReference type="SAM" id="SignalP"/>
    </source>
</evidence>
<dbReference type="SUPFAM" id="SSF52172">
    <property type="entry name" value="CheY-like"/>
    <property type="match status" value="1"/>
</dbReference>
<dbReference type="InterPro" id="IPR011006">
    <property type="entry name" value="CheY-like_superfamily"/>
</dbReference>
<dbReference type="SUPFAM" id="SSF48452">
    <property type="entry name" value="TPR-like"/>
    <property type="match status" value="1"/>
</dbReference>
<dbReference type="InterPro" id="IPR001789">
    <property type="entry name" value="Sig_transdc_resp-reg_receiver"/>
</dbReference>
<evidence type="ECO:0000259" key="9">
    <source>
        <dbReference type="PROSITE" id="PS50109"/>
    </source>
</evidence>
<evidence type="ECO:0000313" key="11">
    <source>
        <dbReference type="EMBL" id="MDR6302153.1"/>
    </source>
</evidence>
<dbReference type="SMART" id="SM00388">
    <property type="entry name" value="HisKA"/>
    <property type="match status" value="1"/>
</dbReference>
<dbReference type="InterPro" id="IPR036890">
    <property type="entry name" value="HATPase_C_sf"/>
</dbReference>
<feature type="coiled-coil region" evidence="6">
    <location>
        <begin position="332"/>
        <end position="362"/>
    </location>
</feature>
<keyword evidence="3 5" id="KW-0597">Phosphoprotein</keyword>
<name>A0ABU1K966_9FLAO</name>
<dbReference type="EC" id="2.7.13.3" evidence="2"/>
<dbReference type="PROSITE" id="PS50109">
    <property type="entry name" value="HIS_KIN"/>
    <property type="match status" value="1"/>
</dbReference>
<dbReference type="Gene3D" id="1.25.40.10">
    <property type="entry name" value="Tetratricopeptide repeat domain"/>
    <property type="match status" value="2"/>
</dbReference>
<feature type="coiled-coil region" evidence="6">
    <location>
        <begin position="77"/>
        <end position="104"/>
    </location>
</feature>
<feature type="domain" description="Response regulatory" evidence="10">
    <location>
        <begin position="612"/>
        <end position="726"/>
    </location>
</feature>
<dbReference type="InterPro" id="IPR005467">
    <property type="entry name" value="His_kinase_dom"/>
</dbReference>
<dbReference type="Pfam" id="PF02518">
    <property type="entry name" value="HATPase_c"/>
    <property type="match status" value="1"/>
</dbReference>
<dbReference type="CDD" id="cd00082">
    <property type="entry name" value="HisKA"/>
    <property type="match status" value="1"/>
</dbReference>
<comment type="catalytic activity">
    <reaction evidence="1">
        <text>ATP + protein L-histidine = ADP + protein N-phospho-L-histidine.</text>
        <dbReference type="EC" id="2.7.13.3"/>
    </reaction>
</comment>
<dbReference type="SUPFAM" id="SSF47384">
    <property type="entry name" value="Homodimeric domain of signal transducing histidine kinase"/>
    <property type="match status" value="1"/>
</dbReference>
<dbReference type="InterPro" id="IPR003594">
    <property type="entry name" value="HATPase_dom"/>
</dbReference>
<dbReference type="Proteomes" id="UP001257659">
    <property type="component" value="Unassembled WGS sequence"/>
</dbReference>
<dbReference type="PANTHER" id="PTHR45339:SF1">
    <property type="entry name" value="HYBRID SIGNAL TRANSDUCTION HISTIDINE KINASE J"/>
    <property type="match status" value="1"/>
</dbReference>
<dbReference type="RefSeq" id="WP_309730471.1">
    <property type="nucleotide sequence ID" value="NZ_JAVDQA010000011.1"/>
</dbReference>